<accession>A0ABP7R7Q5</accession>
<proteinExistence type="predicted"/>
<reference evidence="2" key="1">
    <citation type="journal article" date="2019" name="Int. J. Syst. Evol. Microbiol.">
        <title>The Global Catalogue of Microorganisms (GCM) 10K type strain sequencing project: providing services to taxonomists for standard genome sequencing and annotation.</title>
        <authorList>
            <consortium name="The Broad Institute Genomics Platform"/>
            <consortium name="The Broad Institute Genome Sequencing Center for Infectious Disease"/>
            <person name="Wu L."/>
            <person name="Ma J."/>
        </authorList>
    </citation>
    <scope>NUCLEOTIDE SEQUENCE [LARGE SCALE GENOMIC DNA]</scope>
    <source>
        <strain evidence="2">JCM 17342</strain>
    </source>
</reference>
<sequence>MGSLKKDCYKPGDLCSGPVQDAFTECAKSKIPGLALRLGPWFLANCPELDATLIQGWSKKLPLISALMVAFAKKFRPS</sequence>
<dbReference type="RefSeq" id="WP_344871443.1">
    <property type="nucleotide sequence ID" value="NZ_BAABAL010000005.1"/>
</dbReference>
<name>A0ABP7R7Q5_9PSEU</name>
<keyword evidence="2" id="KW-1185">Reference proteome</keyword>
<evidence type="ECO:0000313" key="1">
    <source>
        <dbReference type="EMBL" id="GAA3993669.1"/>
    </source>
</evidence>
<comment type="caution">
    <text evidence="1">The sequence shown here is derived from an EMBL/GenBank/DDBJ whole genome shotgun (WGS) entry which is preliminary data.</text>
</comment>
<gene>
    <name evidence="1" type="ORF">GCM10022247_11330</name>
</gene>
<evidence type="ECO:0000313" key="2">
    <source>
        <dbReference type="Proteomes" id="UP001501747"/>
    </source>
</evidence>
<protein>
    <submittedName>
        <fullName evidence="1">Uncharacterized protein</fullName>
    </submittedName>
</protein>
<organism evidence="1 2">
    <name type="scientific">Allokutzneria multivorans</name>
    <dbReference type="NCBI Taxonomy" id="1142134"/>
    <lineage>
        <taxon>Bacteria</taxon>
        <taxon>Bacillati</taxon>
        <taxon>Actinomycetota</taxon>
        <taxon>Actinomycetes</taxon>
        <taxon>Pseudonocardiales</taxon>
        <taxon>Pseudonocardiaceae</taxon>
        <taxon>Allokutzneria</taxon>
    </lineage>
</organism>
<dbReference type="EMBL" id="BAABAL010000005">
    <property type="protein sequence ID" value="GAA3993669.1"/>
    <property type="molecule type" value="Genomic_DNA"/>
</dbReference>
<dbReference type="Proteomes" id="UP001501747">
    <property type="component" value="Unassembled WGS sequence"/>
</dbReference>